<dbReference type="InterPro" id="IPR018060">
    <property type="entry name" value="HTH_AraC"/>
</dbReference>
<dbReference type="AlphaFoldDB" id="A0A840GD77"/>
<evidence type="ECO:0000313" key="5">
    <source>
        <dbReference type="EMBL" id="MBB4248820.1"/>
    </source>
</evidence>
<keyword evidence="3" id="KW-0804">Transcription</keyword>
<dbReference type="PANTHER" id="PTHR46796:SF6">
    <property type="entry name" value="ARAC SUBFAMILY"/>
    <property type="match status" value="1"/>
</dbReference>
<feature type="domain" description="HTH araC/xylS-type" evidence="4">
    <location>
        <begin position="208"/>
        <end position="309"/>
    </location>
</feature>
<dbReference type="OrthoDB" id="9178898at2"/>
<dbReference type="InterPro" id="IPR009057">
    <property type="entry name" value="Homeodomain-like_sf"/>
</dbReference>
<keyword evidence="1" id="KW-0805">Transcription regulation</keyword>
<keyword evidence="6" id="KW-1185">Reference proteome</keyword>
<evidence type="ECO:0000259" key="4">
    <source>
        <dbReference type="PROSITE" id="PS01124"/>
    </source>
</evidence>
<dbReference type="RefSeq" id="WP_153117692.1">
    <property type="nucleotide sequence ID" value="NZ_JACIGE010000014.1"/>
</dbReference>
<dbReference type="Gene3D" id="1.10.10.60">
    <property type="entry name" value="Homeodomain-like"/>
    <property type="match status" value="1"/>
</dbReference>
<gene>
    <name evidence="5" type="ORF">GGD90_003220</name>
</gene>
<dbReference type="Proteomes" id="UP000587070">
    <property type="component" value="Unassembled WGS sequence"/>
</dbReference>
<dbReference type="InterPro" id="IPR050204">
    <property type="entry name" value="AraC_XylS_family_regulators"/>
</dbReference>
<dbReference type="PROSITE" id="PS01124">
    <property type="entry name" value="HTH_ARAC_FAMILY_2"/>
    <property type="match status" value="1"/>
</dbReference>
<evidence type="ECO:0000256" key="3">
    <source>
        <dbReference type="ARBA" id="ARBA00023163"/>
    </source>
</evidence>
<dbReference type="SMART" id="SM00342">
    <property type="entry name" value="HTH_ARAC"/>
    <property type="match status" value="1"/>
</dbReference>
<sequence length="316" mass="34722">MDGSDSARSGASIGAQLAGSGFRPAEAPGSVPIDWEALGEVGLARSDEAVFTVQLEDRADEPRCIVLFQMAGSSLLQLGRRRSRLATGDFCLMPPARSPDIEAIGEEGQQAAMSLSLARLAHYCPNWRRIAGTPLPADRAAVVLLTLLRHLLARKRPLASEGRRAMGEAVIHLLATTLNEHLEEQAAAPQTAGRPAAPNSRLESYHRERIRNYVRTHLCEPTLDIAAIARGVDLSSRYIHKLFEGESMPLMQWVWELRLTSCYRQLAQHKGGRRNIGALAFSYGFNDQAHFSRAFKQRFGCPPREVVAVAPQGKPR</sequence>
<dbReference type="GO" id="GO:0003700">
    <property type="term" value="F:DNA-binding transcription factor activity"/>
    <property type="evidence" value="ECO:0007669"/>
    <property type="project" value="InterPro"/>
</dbReference>
<accession>A0A840GD77</accession>
<evidence type="ECO:0000256" key="2">
    <source>
        <dbReference type="ARBA" id="ARBA00023125"/>
    </source>
</evidence>
<evidence type="ECO:0000256" key="1">
    <source>
        <dbReference type="ARBA" id="ARBA00023015"/>
    </source>
</evidence>
<evidence type="ECO:0000313" key="6">
    <source>
        <dbReference type="Proteomes" id="UP000587070"/>
    </source>
</evidence>
<keyword evidence="2 5" id="KW-0238">DNA-binding</keyword>
<dbReference type="Pfam" id="PF12833">
    <property type="entry name" value="HTH_18"/>
    <property type="match status" value="1"/>
</dbReference>
<reference evidence="5 6" key="1">
    <citation type="submission" date="2020-08" db="EMBL/GenBank/DDBJ databases">
        <title>Genome sequencing of Purple Non-Sulfur Bacteria from various extreme environments.</title>
        <authorList>
            <person name="Mayer M."/>
        </authorList>
    </citation>
    <scope>NUCLEOTIDE SEQUENCE [LARGE SCALE GENOMIC DNA]</scope>
    <source>
        <strain evidence="5 6">2761</strain>
    </source>
</reference>
<dbReference type="EMBL" id="JACIGE010000014">
    <property type="protein sequence ID" value="MBB4248820.1"/>
    <property type="molecule type" value="Genomic_DNA"/>
</dbReference>
<organism evidence="5 6">
    <name type="scientific">Rhodocyclus tenuis</name>
    <name type="common">Rhodospirillum tenue</name>
    <dbReference type="NCBI Taxonomy" id="1066"/>
    <lineage>
        <taxon>Bacteria</taxon>
        <taxon>Pseudomonadati</taxon>
        <taxon>Pseudomonadota</taxon>
        <taxon>Betaproteobacteria</taxon>
        <taxon>Rhodocyclales</taxon>
        <taxon>Rhodocyclaceae</taxon>
        <taxon>Rhodocyclus</taxon>
    </lineage>
</organism>
<dbReference type="GO" id="GO:0043565">
    <property type="term" value="F:sequence-specific DNA binding"/>
    <property type="evidence" value="ECO:0007669"/>
    <property type="project" value="InterPro"/>
</dbReference>
<name>A0A840GD77_RHOTE</name>
<dbReference type="SUPFAM" id="SSF46689">
    <property type="entry name" value="Homeodomain-like"/>
    <property type="match status" value="1"/>
</dbReference>
<comment type="caution">
    <text evidence="5">The sequence shown here is derived from an EMBL/GenBank/DDBJ whole genome shotgun (WGS) entry which is preliminary data.</text>
</comment>
<proteinExistence type="predicted"/>
<protein>
    <submittedName>
        <fullName evidence="5">AraC-like DNA-binding protein</fullName>
    </submittedName>
</protein>
<dbReference type="PANTHER" id="PTHR46796">
    <property type="entry name" value="HTH-TYPE TRANSCRIPTIONAL ACTIVATOR RHAS-RELATED"/>
    <property type="match status" value="1"/>
</dbReference>